<evidence type="ECO:0000259" key="3">
    <source>
        <dbReference type="Pfam" id="PF13538"/>
    </source>
</evidence>
<evidence type="ECO:0000313" key="4">
    <source>
        <dbReference type="EMBL" id="QWZ09248.1"/>
    </source>
</evidence>
<dbReference type="GO" id="GO:0043138">
    <property type="term" value="F:3'-5' DNA helicase activity"/>
    <property type="evidence" value="ECO:0007669"/>
    <property type="project" value="TreeGrafter"/>
</dbReference>
<evidence type="ECO:0000313" key="5">
    <source>
        <dbReference type="Proteomes" id="UP000683575"/>
    </source>
</evidence>
<name>A0A975Y182_9ACTN</name>
<gene>
    <name evidence="4" type="ORF">KRR39_05530</name>
</gene>
<feature type="domain" description="UvrD-like helicase C-terminal" evidence="3">
    <location>
        <begin position="486"/>
        <end position="525"/>
    </location>
</feature>
<keyword evidence="4" id="KW-0067">ATP-binding</keyword>
<reference evidence="4" key="1">
    <citation type="submission" date="2021-06" db="EMBL/GenBank/DDBJ databases">
        <title>Complete genome sequence of Nocardioides sp. G188.</title>
        <authorList>
            <person name="Im W.-T."/>
        </authorList>
    </citation>
    <scope>NUCLEOTIDE SEQUENCE</scope>
    <source>
        <strain evidence="4">G188</strain>
    </source>
</reference>
<feature type="region of interest" description="Disordered" evidence="1">
    <location>
        <begin position="537"/>
        <end position="560"/>
    </location>
</feature>
<dbReference type="GO" id="GO:0000725">
    <property type="term" value="P:recombinational repair"/>
    <property type="evidence" value="ECO:0007669"/>
    <property type="project" value="TreeGrafter"/>
</dbReference>
<dbReference type="PANTHER" id="PTHR11070:SF50">
    <property type="entry name" value="SUPERFAMILY I DNA AND RNA HELICASE"/>
    <property type="match status" value="1"/>
</dbReference>
<dbReference type="GO" id="GO:0005524">
    <property type="term" value="F:ATP binding"/>
    <property type="evidence" value="ECO:0007669"/>
    <property type="project" value="UniProtKB-KW"/>
</dbReference>
<dbReference type="EMBL" id="CP077062">
    <property type="protein sequence ID" value="QWZ09248.1"/>
    <property type="molecule type" value="Genomic_DNA"/>
</dbReference>
<feature type="domain" description="NERD" evidence="2">
    <location>
        <begin position="17"/>
        <end position="109"/>
    </location>
</feature>
<dbReference type="KEGG" id="nps:KRR39_05530"/>
<dbReference type="AlphaFoldDB" id="A0A975Y182"/>
<keyword evidence="4" id="KW-0547">Nucleotide-binding</keyword>
<dbReference type="GO" id="GO:0005829">
    <property type="term" value="C:cytosol"/>
    <property type="evidence" value="ECO:0007669"/>
    <property type="project" value="TreeGrafter"/>
</dbReference>
<dbReference type="GO" id="GO:0033202">
    <property type="term" value="C:DNA helicase complex"/>
    <property type="evidence" value="ECO:0007669"/>
    <property type="project" value="TreeGrafter"/>
</dbReference>
<proteinExistence type="predicted"/>
<keyword evidence="5" id="KW-1185">Reference proteome</keyword>
<evidence type="ECO:0000259" key="2">
    <source>
        <dbReference type="Pfam" id="PF08378"/>
    </source>
</evidence>
<sequence length="560" mass="62000">MSPVLLPPQPTFTTMSEDLVWKMLRDQLGPDDVLFSGQRISSRDKDHEIDIGIAFADGGIVIAEVKGSQVWCEDGDWWIDRRGTKTRIHPVKQAREAQYALREWLDRDPRWGRRTDLRWGHAVVLPYTEVDDGFALLDAQRWQVAGRSDLPGLATFLRDVVARQANNKRVLDHDDLYALVDALNGRGLPQRDLIGEAAEREDTIERLSAEQSVILGAARQLNRVEVRGGAGSGKTWLAVEQARRLSREGQRVALTCYSRGLAAWLERRVAALPRKERPAYVGTFHNLGVEWGAPTGREDDSNFWEVELPELMVGLGAQQPVGKLFDAVVVDEAQDFADLWWPAALAALKDEDAGGLYVFSDEGQRVFSRFGGPPAGLVPLVLDQNLRNTRQIAESFSTLAPIRMRLGDVNGPEITFVECSAGEALDVAEDQVDALLDAGWRPEDVALLTTGSRHPEQKARQAAGPTQYWDTFWDQDQVFYGHVLGFKGLERPAVILALNETEPAERSRERLYVGLSRARDQLVVVGDPAFVEEVGGTRRAAAPTGPLRPPSGQGHDVTGG</sequence>
<organism evidence="4 5">
    <name type="scientific">Nocardioides panacis</name>
    <dbReference type="NCBI Taxonomy" id="2849501"/>
    <lineage>
        <taxon>Bacteria</taxon>
        <taxon>Bacillati</taxon>
        <taxon>Actinomycetota</taxon>
        <taxon>Actinomycetes</taxon>
        <taxon>Propionibacteriales</taxon>
        <taxon>Nocardioidaceae</taxon>
        <taxon>Nocardioides</taxon>
    </lineage>
</organism>
<dbReference type="Pfam" id="PF08378">
    <property type="entry name" value="NERD"/>
    <property type="match status" value="1"/>
</dbReference>
<accession>A0A975Y182</accession>
<dbReference type="InterPro" id="IPR000212">
    <property type="entry name" value="DNA_helicase_UvrD/REP"/>
</dbReference>
<dbReference type="GO" id="GO:0003677">
    <property type="term" value="F:DNA binding"/>
    <property type="evidence" value="ECO:0007669"/>
    <property type="project" value="InterPro"/>
</dbReference>
<dbReference type="Proteomes" id="UP000683575">
    <property type="component" value="Chromosome"/>
</dbReference>
<dbReference type="InterPro" id="IPR027785">
    <property type="entry name" value="UvrD-like_helicase_C"/>
</dbReference>
<dbReference type="PANTHER" id="PTHR11070">
    <property type="entry name" value="UVRD / RECB / PCRA DNA HELICASE FAMILY MEMBER"/>
    <property type="match status" value="1"/>
</dbReference>
<dbReference type="Pfam" id="PF13538">
    <property type="entry name" value="UvrD_C_2"/>
    <property type="match status" value="1"/>
</dbReference>
<evidence type="ECO:0000256" key="1">
    <source>
        <dbReference type="SAM" id="MobiDB-lite"/>
    </source>
</evidence>
<protein>
    <submittedName>
        <fullName evidence="4">ATP-binding domain-containing protein</fullName>
    </submittedName>
</protein>
<dbReference type="InterPro" id="IPR011528">
    <property type="entry name" value="NERD"/>
</dbReference>